<dbReference type="InterPro" id="IPR013087">
    <property type="entry name" value="Znf_C2H2_type"/>
</dbReference>
<evidence type="ECO:0000256" key="4">
    <source>
        <dbReference type="ARBA" id="ARBA00022833"/>
    </source>
</evidence>
<dbReference type="Pfam" id="PF00096">
    <property type="entry name" value="zf-C2H2"/>
    <property type="match status" value="3"/>
</dbReference>
<comment type="caution">
    <text evidence="8">The sequence shown here is derived from an EMBL/GenBank/DDBJ whole genome shotgun (WGS) entry which is preliminary data.</text>
</comment>
<dbReference type="InterPro" id="IPR036236">
    <property type="entry name" value="Znf_C2H2_sf"/>
</dbReference>
<dbReference type="SMART" id="SM00355">
    <property type="entry name" value="ZnF_C2H2"/>
    <property type="match status" value="5"/>
</dbReference>
<dbReference type="PANTHER" id="PTHR24388:SF104">
    <property type="entry name" value="AT-RICH BINDING PROTEIN-RELATED"/>
    <property type="match status" value="1"/>
</dbReference>
<evidence type="ECO:0000256" key="6">
    <source>
        <dbReference type="PROSITE-ProRule" id="PRU00042"/>
    </source>
</evidence>
<dbReference type="EMBL" id="JBAMIC010000003">
    <property type="protein sequence ID" value="KAK7109946.1"/>
    <property type="molecule type" value="Genomic_DNA"/>
</dbReference>
<keyword evidence="1" id="KW-0479">Metal-binding</keyword>
<feature type="domain" description="C2H2-type" evidence="7">
    <location>
        <begin position="132"/>
        <end position="159"/>
    </location>
</feature>
<dbReference type="Proteomes" id="UP001374579">
    <property type="component" value="Unassembled WGS sequence"/>
</dbReference>
<accession>A0AAN9BP75</accession>
<evidence type="ECO:0000256" key="2">
    <source>
        <dbReference type="ARBA" id="ARBA00022737"/>
    </source>
</evidence>
<evidence type="ECO:0000313" key="9">
    <source>
        <dbReference type="Proteomes" id="UP001374579"/>
    </source>
</evidence>
<evidence type="ECO:0000313" key="8">
    <source>
        <dbReference type="EMBL" id="KAK7109946.1"/>
    </source>
</evidence>
<evidence type="ECO:0000256" key="3">
    <source>
        <dbReference type="ARBA" id="ARBA00022771"/>
    </source>
</evidence>
<organism evidence="8 9">
    <name type="scientific">Littorina saxatilis</name>
    <dbReference type="NCBI Taxonomy" id="31220"/>
    <lineage>
        <taxon>Eukaryota</taxon>
        <taxon>Metazoa</taxon>
        <taxon>Spiralia</taxon>
        <taxon>Lophotrochozoa</taxon>
        <taxon>Mollusca</taxon>
        <taxon>Gastropoda</taxon>
        <taxon>Caenogastropoda</taxon>
        <taxon>Littorinimorpha</taxon>
        <taxon>Littorinoidea</taxon>
        <taxon>Littorinidae</taxon>
        <taxon>Littorina</taxon>
    </lineage>
</organism>
<name>A0AAN9BP75_9CAEN</name>
<dbReference type="PROSITE" id="PS00028">
    <property type="entry name" value="ZINC_FINGER_C2H2_1"/>
    <property type="match status" value="3"/>
</dbReference>
<evidence type="ECO:0000259" key="7">
    <source>
        <dbReference type="PROSITE" id="PS50157"/>
    </source>
</evidence>
<keyword evidence="5" id="KW-0539">Nucleus</keyword>
<reference evidence="8 9" key="1">
    <citation type="submission" date="2024-02" db="EMBL/GenBank/DDBJ databases">
        <title>Chromosome-scale genome assembly of the rough periwinkle Littorina saxatilis.</title>
        <authorList>
            <person name="De Jode A."/>
            <person name="Faria R."/>
            <person name="Formenti G."/>
            <person name="Sims Y."/>
            <person name="Smith T.P."/>
            <person name="Tracey A."/>
            <person name="Wood J.M.D."/>
            <person name="Zagrodzka Z.B."/>
            <person name="Johannesson K."/>
            <person name="Butlin R.K."/>
            <person name="Leder E.H."/>
        </authorList>
    </citation>
    <scope>NUCLEOTIDE SEQUENCE [LARGE SCALE GENOMIC DNA]</scope>
    <source>
        <strain evidence="8">Snail1</strain>
        <tissue evidence="8">Muscle</tissue>
    </source>
</reference>
<keyword evidence="4" id="KW-0862">Zinc</keyword>
<keyword evidence="3 6" id="KW-0863">Zinc-finger</keyword>
<evidence type="ECO:0000256" key="1">
    <source>
        <dbReference type="ARBA" id="ARBA00022723"/>
    </source>
</evidence>
<evidence type="ECO:0000256" key="5">
    <source>
        <dbReference type="ARBA" id="ARBA00023242"/>
    </source>
</evidence>
<sequence length="192" mass="21937">METSDHTLSAGEVSGEVIDSYLDISSEVTIGETVPLQTSTPKKVGLLHLCDECGSAYKHKRTLDNHKREKHGNESRFVCIVCDKRFGRQVDYQSHMNKHAGTKPFQCGVCKKSYAHKRSLDKHICLGEKPGFQCQTCQKSFMRRKYLRDHQITHSTGYAYLCNACMKRYKHRSGLARHRRRAQQDGNCCLTP</sequence>
<protein>
    <recommendedName>
        <fullName evidence="7">C2H2-type domain-containing protein</fullName>
    </recommendedName>
</protein>
<dbReference type="PANTHER" id="PTHR24388">
    <property type="entry name" value="ZINC FINGER PROTEIN"/>
    <property type="match status" value="1"/>
</dbReference>
<keyword evidence="2" id="KW-0677">Repeat</keyword>
<feature type="domain" description="C2H2-type" evidence="7">
    <location>
        <begin position="48"/>
        <end position="76"/>
    </location>
</feature>
<dbReference type="Gene3D" id="3.30.160.60">
    <property type="entry name" value="Classic Zinc Finger"/>
    <property type="match status" value="3"/>
</dbReference>
<dbReference type="GO" id="GO:0000981">
    <property type="term" value="F:DNA-binding transcription factor activity, RNA polymerase II-specific"/>
    <property type="evidence" value="ECO:0007669"/>
    <property type="project" value="TreeGrafter"/>
</dbReference>
<dbReference type="GO" id="GO:0008270">
    <property type="term" value="F:zinc ion binding"/>
    <property type="evidence" value="ECO:0007669"/>
    <property type="project" value="UniProtKB-KW"/>
</dbReference>
<dbReference type="FunFam" id="3.30.160.60:FF:000671">
    <property type="entry name" value="Zinc finger protein 26"/>
    <property type="match status" value="1"/>
</dbReference>
<gene>
    <name evidence="8" type="ORF">V1264_013899</name>
</gene>
<keyword evidence="9" id="KW-1185">Reference proteome</keyword>
<dbReference type="SUPFAM" id="SSF57667">
    <property type="entry name" value="beta-beta-alpha zinc fingers"/>
    <property type="match status" value="2"/>
</dbReference>
<dbReference type="PROSITE" id="PS50157">
    <property type="entry name" value="ZINC_FINGER_C2H2_2"/>
    <property type="match status" value="4"/>
</dbReference>
<feature type="domain" description="C2H2-type" evidence="7">
    <location>
        <begin position="77"/>
        <end position="104"/>
    </location>
</feature>
<dbReference type="InterPro" id="IPR050527">
    <property type="entry name" value="Snail/Krueppel_Znf"/>
</dbReference>
<proteinExistence type="predicted"/>
<dbReference type="AlphaFoldDB" id="A0AAN9BP75"/>
<feature type="domain" description="C2H2-type" evidence="7">
    <location>
        <begin position="160"/>
        <end position="180"/>
    </location>
</feature>
<dbReference type="GO" id="GO:0000978">
    <property type="term" value="F:RNA polymerase II cis-regulatory region sequence-specific DNA binding"/>
    <property type="evidence" value="ECO:0007669"/>
    <property type="project" value="TreeGrafter"/>
</dbReference>